<dbReference type="PANTHER" id="PTHR11527">
    <property type="entry name" value="HEAT-SHOCK PROTEIN 20 FAMILY MEMBER"/>
    <property type="match status" value="1"/>
</dbReference>
<dbReference type="Proteomes" id="UP000824002">
    <property type="component" value="Unassembled WGS sequence"/>
</dbReference>
<dbReference type="InterPro" id="IPR002068">
    <property type="entry name" value="A-crystallin/Hsp20_dom"/>
</dbReference>
<dbReference type="AlphaFoldDB" id="A0A9D1JZ89"/>
<evidence type="ECO:0000256" key="2">
    <source>
        <dbReference type="RuleBase" id="RU003616"/>
    </source>
</evidence>
<gene>
    <name evidence="4" type="ORF">IAB51_06040</name>
</gene>
<evidence type="ECO:0000313" key="5">
    <source>
        <dbReference type="Proteomes" id="UP000824002"/>
    </source>
</evidence>
<evidence type="ECO:0000256" key="1">
    <source>
        <dbReference type="PROSITE-ProRule" id="PRU00285"/>
    </source>
</evidence>
<feature type="domain" description="SHSP" evidence="3">
    <location>
        <begin position="27"/>
        <end position="139"/>
    </location>
</feature>
<dbReference type="SUPFAM" id="SSF49764">
    <property type="entry name" value="HSP20-like chaperones"/>
    <property type="match status" value="1"/>
</dbReference>
<reference evidence="4" key="2">
    <citation type="journal article" date="2021" name="PeerJ">
        <title>Extensive microbial diversity within the chicken gut microbiome revealed by metagenomics and culture.</title>
        <authorList>
            <person name="Gilroy R."/>
            <person name="Ravi A."/>
            <person name="Getino M."/>
            <person name="Pursley I."/>
            <person name="Horton D.L."/>
            <person name="Alikhan N.F."/>
            <person name="Baker D."/>
            <person name="Gharbi K."/>
            <person name="Hall N."/>
            <person name="Watson M."/>
            <person name="Adriaenssens E.M."/>
            <person name="Foster-Nyarko E."/>
            <person name="Jarju S."/>
            <person name="Secka A."/>
            <person name="Antonio M."/>
            <person name="Oren A."/>
            <person name="Chaudhuri R.R."/>
            <person name="La Ragione R."/>
            <person name="Hildebrand F."/>
            <person name="Pallen M.J."/>
        </authorList>
    </citation>
    <scope>NUCLEOTIDE SEQUENCE</scope>
    <source>
        <strain evidence="4">CHK199-13235</strain>
    </source>
</reference>
<dbReference type="PROSITE" id="PS01031">
    <property type="entry name" value="SHSP"/>
    <property type="match status" value="1"/>
</dbReference>
<dbReference type="InterPro" id="IPR031107">
    <property type="entry name" value="Small_HSP"/>
</dbReference>
<accession>A0A9D1JZ89</accession>
<dbReference type="InterPro" id="IPR008978">
    <property type="entry name" value="HSP20-like_chaperone"/>
</dbReference>
<proteinExistence type="inferred from homology"/>
<sequence>MFGMIPFTREENNLWNEWNNLEKSLFGSMNGGQFRCDIKDEGDKYVMEAELPGFQKEDISVDVQDDRLIITARHNSEKEEKKDNYLRRERQYGSFCRTFDLSGIQADNISASYQNGILELNLPKQQAQVPAKRTIAIEG</sequence>
<comment type="caution">
    <text evidence="4">The sequence shown here is derived from an EMBL/GenBank/DDBJ whole genome shotgun (WGS) entry which is preliminary data.</text>
</comment>
<dbReference type="CDD" id="cd06471">
    <property type="entry name" value="ACD_LpsHSP_like"/>
    <property type="match status" value="1"/>
</dbReference>
<dbReference type="Gene3D" id="2.60.40.790">
    <property type="match status" value="1"/>
</dbReference>
<evidence type="ECO:0000313" key="4">
    <source>
        <dbReference type="EMBL" id="HIS76359.1"/>
    </source>
</evidence>
<organism evidence="4 5">
    <name type="scientific">Candidatus Merdivicinus excrementipullorum</name>
    <dbReference type="NCBI Taxonomy" id="2840867"/>
    <lineage>
        <taxon>Bacteria</taxon>
        <taxon>Bacillati</taxon>
        <taxon>Bacillota</taxon>
        <taxon>Clostridia</taxon>
        <taxon>Eubacteriales</taxon>
        <taxon>Oscillospiraceae</taxon>
        <taxon>Oscillospiraceae incertae sedis</taxon>
        <taxon>Candidatus Merdivicinus</taxon>
    </lineage>
</organism>
<reference evidence="4" key="1">
    <citation type="submission" date="2020-10" db="EMBL/GenBank/DDBJ databases">
        <authorList>
            <person name="Gilroy R."/>
        </authorList>
    </citation>
    <scope>NUCLEOTIDE SEQUENCE</scope>
    <source>
        <strain evidence="4">CHK199-13235</strain>
    </source>
</reference>
<evidence type="ECO:0000259" key="3">
    <source>
        <dbReference type="PROSITE" id="PS01031"/>
    </source>
</evidence>
<comment type="similarity">
    <text evidence="1 2">Belongs to the small heat shock protein (HSP20) family.</text>
</comment>
<protein>
    <submittedName>
        <fullName evidence="4">Hsp20/alpha crystallin family protein</fullName>
    </submittedName>
</protein>
<dbReference type="EMBL" id="DVJP01000039">
    <property type="protein sequence ID" value="HIS76359.1"/>
    <property type="molecule type" value="Genomic_DNA"/>
</dbReference>
<name>A0A9D1JZ89_9FIRM</name>
<dbReference type="Pfam" id="PF00011">
    <property type="entry name" value="HSP20"/>
    <property type="match status" value="1"/>
</dbReference>